<name>A0A1I2BQC9_9BACT</name>
<dbReference type="RefSeq" id="WP_245763967.1">
    <property type="nucleotide sequence ID" value="NZ_FONY01000003.1"/>
</dbReference>
<evidence type="ECO:0000313" key="2">
    <source>
        <dbReference type="Proteomes" id="UP000199513"/>
    </source>
</evidence>
<sequence>MLIIKYLVSLFVFTCLSFQEKDELAGAWRQKHSNNEETVKIYADGYFMFARFDKEGKKFVAAGGGTYSLQGKEYKENIEFFTMDSTQVGQTWDYKVSSLKDKKLVLEGKKGKENWERIDGSQTVLTGNWRITARANAQGEMSPIQRSARKTLKILSGTRFQWAAINTETKQFFGMGGGTYTAKDGKYTENIEVFSRDNSRVGASLTFDYEVQGNDWVHSGLSSRGDKIKEVWSREK</sequence>
<proteinExistence type="predicted"/>
<gene>
    <name evidence="1" type="ORF">SAMN04488541_1003113</name>
</gene>
<evidence type="ECO:0008006" key="3">
    <source>
        <dbReference type="Google" id="ProtNLM"/>
    </source>
</evidence>
<protein>
    <recommendedName>
        <fullName evidence="3">Membrane or secreted protein</fullName>
    </recommendedName>
</protein>
<reference evidence="1 2" key="1">
    <citation type="submission" date="2016-10" db="EMBL/GenBank/DDBJ databases">
        <authorList>
            <person name="de Groot N.N."/>
        </authorList>
    </citation>
    <scope>NUCLEOTIDE SEQUENCE [LARGE SCALE GENOMIC DNA]</scope>
    <source>
        <strain>GEY</strain>
        <strain evidence="2">DSM 9560</strain>
    </source>
</reference>
<organism evidence="1 2">
    <name type="scientific">Thermoflexibacter ruber</name>
    <dbReference type="NCBI Taxonomy" id="1003"/>
    <lineage>
        <taxon>Bacteria</taxon>
        <taxon>Pseudomonadati</taxon>
        <taxon>Bacteroidota</taxon>
        <taxon>Cytophagia</taxon>
        <taxon>Cytophagales</taxon>
        <taxon>Thermoflexibacteraceae</taxon>
        <taxon>Thermoflexibacter</taxon>
    </lineage>
</organism>
<evidence type="ECO:0000313" key="1">
    <source>
        <dbReference type="EMBL" id="SFE58305.1"/>
    </source>
</evidence>
<dbReference type="AlphaFoldDB" id="A0A1I2BQC9"/>
<accession>A0A1I2BQC9</accession>
<dbReference type="STRING" id="1003.SAMN04488541_1003113"/>
<keyword evidence="2" id="KW-1185">Reference proteome</keyword>
<dbReference type="Proteomes" id="UP000199513">
    <property type="component" value="Unassembled WGS sequence"/>
</dbReference>
<dbReference type="Gene3D" id="2.40.128.490">
    <property type="entry name" value="Uncharacterised protein PF14869, DUF4488"/>
    <property type="match status" value="2"/>
</dbReference>
<dbReference type="EMBL" id="FONY01000003">
    <property type="protein sequence ID" value="SFE58305.1"/>
    <property type="molecule type" value="Genomic_DNA"/>
</dbReference>